<dbReference type="EMBL" id="MN988534">
    <property type="protein sequence ID" value="QIG73867.1"/>
    <property type="molecule type" value="Genomic_DNA"/>
</dbReference>
<accession>A0A7S5RAD6</accession>
<gene>
    <name evidence="1" type="ORF">EVC06_092</name>
</gene>
<dbReference type="Proteomes" id="UP000646667">
    <property type="component" value="Segment"/>
</dbReference>
<organism evidence="1 2">
    <name type="scientific">Rhizobium phage RHph_N34</name>
    <dbReference type="NCBI Taxonomy" id="2509586"/>
    <lineage>
        <taxon>Viruses</taxon>
        <taxon>Duplodnaviria</taxon>
        <taxon>Heunggongvirae</taxon>
        <taxon>Uroviricota</taxon>
        <taxon>Caudoviricetes</taxon>
        <taxon>Pootjesviridae</taxon>
        <taxon>Staniewskivirinae</taxon>
        <taxon>Trinifflemingvirus</taxon>
        <taxon>Trinifflemingvirus N34</taxon>
    </lineage>
</organism>
<protein>
    <submittedName>
        <fullName evidence="1">Uncharacterized protein</fullName>
    </submittedName>
</protein>
<keyword evidence="2" id="KW-1185">Reference proteome</keyword>
<evidence type="ECO:0000313" key="1">
    <source>
        <dbReference type="EMBL" id="QIG73867.1"/>
    </source>
</evidence>
<name>A0A7S5RAD6_9CAUD</name>
<reference evidence="1 2" key="1">
    <citation type="submission" date="2020-01" db="EMBL/GenBank/DDBJ databases">
        <title>Patterns of diversity and host range of bacteriophage communities associated with bean-nodulatin bacteria.</title>
        <authorList>
            <person name="Vann Cauwenberghe J."/>
            <person name="Santamaria R.I."/>
            <person name="Bustos P."/>
            <person name="Juarez S."/>
            <person name="Gonzalez V."/>
        </authorList>
    </citation>
    <scope>NUCLEOTIDE SEQUENCE [LARGE SCALE GENOMIC DNA]</scope>
    <source>
        <strain evidence="2">RHph</strain>
    </source>
</reference>
<evidence type="ECO:0000313" key="2">
    <source>
        <dbReference type="Proteomes" id="UP000646667"/>
    </source>
</evidence>
<proteinExistence type="predicted"/>
<sequence>MYLSLPGITNRAAVCEKIQKFLEKKIRYANRFAWKSGFETEINNRMIIYVAFIHPEEWPNRIYRLEVVYRLSDYRDPDDFFLTLQEAELA</sequence>